<keyword evidence="4" id="KW-0862">Zinc</keyword>
<proteinExistence type="predicted"/>
<dbReference type="InterPro" id="IPR050200">
    <property type="entry name" value="Nuclear_hormone_rcpt_NR3"/>
</dbReference>
<evidence type="ECO:0000256" key="6">
    <source>
        <dbReference type="ARBA" id="ARBA00023125"/>
    </source>
</evidence>
<reference evidence="11" key="1">
    <citation type="submission" date="2021-10" db="EMBL/GenBank/DDBJ databases">
        <title>Melipona bicolor Genome sequencing and assembly.</title>
        <authorList>
            <person name="Araujo N.S."/>
            <person name="Arias M.C."/>
        </authorList>
    </citation>
    <scope>NUCLEOTIDE SEQUENCE</scope>
    <source>
        <strain evidence="11">USP_2M_L1-L4_2017</strain>
        <tissue evidence="11">Whole body</tissue>
    </source>
</reference>
<feature type="domain" description="Nuclear receptor" evidence="10">
    <location>
        <begin position="5"/>
        <end position="31"/>
    </location>
</feature>
<dbReference type="GO" id="GO:0005634">
    <property type="term" value="C:nucleus"/>
    <property type="evidence" value="ECO:0007669"/>
    <property type="project" value="UniProtKB-SubCell"/>
</dbReference>
<keyword evidence="7" id="KW-0804">Transcription</keyword>
<dbReference type="GO" id="GO:0008270">
    <property type="term" value="F:zinc ion binding"/>
    <property type="evidence" value="ECO:0007669"/>
    <property type="project" value="UniProtKB-KW"/>
</dbReference>
<dbReference type="GO" id="GO:0043565">
    <property type="term" value="F:sequence-specific DNA binding"/>
    <property type="evidence" value="ECO:0007669"/>
    <property type="project" value="InterPro"/>
</dbReference>
<gene>
    <name evidence="11" type="ORF">K0M31_004201</name>
</gene>
<keyword evidence="12" id="KW-1185">Reference proteome</keyword>
<dbReference type="Proteomes" id="UP001177670">
    <property type="component" value="Unassembled WGS sequence"/>
</dbReference>
<evidence type="ECO:0000259" key="10">
    <source>
        <dbReference type="Pfam" id="PF00105"/>
    </source>
</evidence>
<evidence type="ECO:0000313" key="11">
    <source>
        <dbReference type="EMBL" id="KAK1126568.1"/>
    </source>
</evidence>
<keyword evidence="6" id="KW-0238">DNA-binding</keyword>
<name>A0AA40FWB9_9HYME</name>
<dbReference type="EMBL" id="JAHYIQ010000013">
    <property type="protein sequence ID" value="KAK1126568.1"/>
    <property type="molecule type" value="Genomic_DNA"/>
</dbReference>
<evidence type="ECO:0000256" key="5">
    <source>
        <dbReference type="ARBA" id="ARBA00023015"/>
    </source>
</evidence>
<keyword evidence="9" id="KW-0539">Nucleus</keyword>
<keyword evidence="3" id="KW-0863">Zinc-finger</keyword>
<dbReference type="InterPro" id="IPR013088">
    <property type="entry name" value="Znf_NHR/GATA"/>
</dbReference>
<evidence type="ECO:0000313" key="12">
    <source>
        <dbReference type="Proteomes" id="UP001177670"/>
    </source>
</evidence>
<sequence>MAGTGACLVDKARRNWCPYCRLKRCFTVGMNTAGKPNLDRETLIANSTLDELTK</sequence>
<dbReference type="Pfam" id="PF00105">
    <property type="entry name" value="zf-C4"/>
    <property type="match status" value="1"/>
</dbReference>
<dbReference type="Gene3D" id="3.30.50.10">
    <property type="entry name" value="Erythroid Transcription Factor GATA-1, subunit A"/>
    <property type="match status" value="1"/>
</dbReference>
<comment type="caution">
    <text evidence="11">The sequence shown here is derived from an EMBL/GenBank/DDBJ whole genome shotgun (WGS) entry which is preliminary data.</text>
</comment>
<dbReference type="PANTHER" id="PTHR48092">
    <property type="entry name" value="KNIRPS-RELATED PROTEIN-RELATED"/>
    <property type="match status" value="1"/>
</dbReference>
<dbReference type="GO" id="GO:0003700">
    <property type="term" value="F:DNA-binding transcription factor activity"/>
    <property type="evidence" value="ECO:0007669"/>
    <property type="project" value="InterPro"/>
</dbReference>
<dbReference type="InterPro" id="IPR001628">
    <property type="entry name" value="Znf_hrmn_rcpt"/>
</dbReference>
<evidence type="ECO:0000256" key="1">
    <source>
        <dbReference type="ARBA" id="ARBA00004123"/>
    </source>
</evidence>
<keyword evidence="8" id="KW-0675">Receptor</keyword>
<keyword evidence="2" id="KW-0479">Metal-binding</keyword>
<dbReference type="AlphaFoldDB" id="A0AA40FWB9"/>
<evidence type="ECO:0000256" key="8">
    <source>
        <dbReference type="ARBA" id="ARBA00023170"/>
    </source>
</evidence>
<comment type="subcellular location">
    <subcellularLocation>
        <location evidence="1">Nucleus</location>
    </subcellularLocation>
</comment>
<accession>A0AA40FWB9</accession>
<protein>
    <recommendedName>
        <fullName evidence="10">Nuclear receptor domain-containing protein</fullName>
    </recommendedName>
</protein>
<keyword evidence="5" id="KW-0805">Transcription regulation</keyword>
<dbReference type="SUPFAM" id="SSF57716">
    <property type="entry name" value="Glucocorticoid receptor-like (DNA-binding domain)"/>
    <property type="match status" value="1"/>
</dbReference>
<organism evidence="11 12">
    <name type="scientific">Melipona bicolor</name>
    <dbReference type="NCBI Taxonomy" id="60889"/>
    <lineage>
        <taxon>Eukaryota</taxon>
        <taxon>Metazoa</taxon>
        <taxon>Ecdysozoa</taxon>
        <taxon>Arthropoda</taxon>
        <taxon>Hexapoda</taxon>
        <taxon>Insecta</taxon>
        <taxon>Pterygota</taxon>
        <taxon>Neoptera</taxon>
        <taxon>Endopterygota</taxon>
        <taxon>Hymenoptera</taxon>
        <taxon>Apocrita</taxon>
        <taxon>Aculeata</taxon>
        <taxon>Apoidea</taxon>
        <taxon>Anthophila</taxon>
        <taxon>Apidae</taxon>
        <taxon>Melipona</taxon>
    </lineage>
</organism>
<evidence type="ECO:0000256" key="9">
    <source>
        <dbReference type="ARBA" id="ARBA00023242"/>
    </source>
</evidence>
<evidence type="ECO:0000256" key="3">
    <source>
        <dbReference type="ARBA" id="ARBA00022771"/>
    </source>
</evidence>
<evidence type="ECO:0000256" key="2">
    <source>
        <dbReference type="ARBA" id="ARBA00022723"/>
    </source>
</evidence>
<evidence type="ECO:0000256" key="4">
    <source>
        <dbReference type="ARBA" id="ARBA00022833"/>
    </source>
</evidence>
<evidence type="ECO:0000256" key="7">
    <source>
        <dbReference type="ARBA" id="ARBA00023163"/>
    </source>
</evidence>